<evidence type="ECO:0000259" key="1">
    <source>
        <dbReference type="PROSITE" id="PS50075"/>
    </source>
</evidence>
<dbReference type="PROSITE" id="PS50075">
    <property type="entry name" value="CARRIER"/>
    <property type="match status" value="1"/>
</dbReference>
<dbReference type="InterPro" id="IPR036736">
    <property type="entry name" value="ACP-like_sf"/>
</dbReference>
<dbReference type="SUPFAM" id="SSF47336">
    <property type="entry name" value="ACP-like"/>
    <property type="match status" value="1"/>
</dbReference>
<reference evidence="2 3" key="1">
    <citation type="submission" date="2019-10" db="EMBL/GenBank/DDBJ databases">
        <title>Actinomadura rubteroloni sp. nov. and Actinomadura macrotermitis sp. nov., isolated from the gut of fungus growing-termite Macrotermes natalensis.</title>
        <authorList>
            <person name="Benndorf R."/>
            <person name="Martin K."/>
            <person name="Kuefner M."/>
            <person name="De Beer W."/>
            <person name="Kaster A.-K."/>
            <person name="Vollmers J."/>
            <person name="Poulsen M."/>
            <person name="Beemelmanns C."/>
        </authorList>
    </citation>
    <scope>NUCLEOTIDE SEQUENCE [LARGE SCALE GENOMIC DNA]</scope>
    <source>
        <strain evidence="2 3">RB68</strain>
    </source>
</reference>
<keyword evidence="3" id="KW-1185">Reference proteome</keyword>
<dbReference type="RefSeq" id="WP_207709702.1">
    <property type="nucleotide sequence ID" value="NZ_WEGH01000002.1"/>
</dbReference>
<proteinExistence type="predicted"/>
<comment type="caution">
    <text evidence="2">The sequence shown here is derived from an EMBL/GenBank/DDBJ whole genome shotgun (WGS) entry which is preliminary data.</text>
</comment>
<name>A0A7K0BV13_9ACTN</name>
<dbReference type="Gene3D" id="1.10.1200.10">
    <property type="entry name" value="ACP-like"/>
    <property type="match status" value="1"/>
</dbReference>
<dbReference type="AlphaFoldDB" id="A0A7K0BV13"/>
<dbReference type="EMBL" id="WEGH01000002">
    <property type="protein sequence ID" value="MQY05045.1"/>
    <property type="molecule type" value="Genomic_DNA"/>
</dbReference>
<evidence type="ECO:0000313" key="3">
    <source>
        <dbReference type="Proteomes" id="UP000487268"/>
    </source>
</evidence>
<dbReference type="InterPro" id="IPR009081">
    <property type="entry name" value="PP-bd_ACP"/>
</dbReference>
<gene>
    <name evidence="2" type="ORF">ACRB68_31080</name>
</gene>
<dbReference type="Proteomes" id="UP000487268">
    <property type="component" value="Unassembled WGS sequence"/>
</dbReference>
<protein>
    <recommendedName>
        <fullName evidence="1">Carrier domain-containing protein</fullName>
    </recommendedName>
</protein>
<evidence type="ECO:0000313" key="2">
    <source>
        <dbReference type="EMBL" id="MQY05045.1"/>
    </source>
</evidence>
<organism evidence="2 3">
    <name type="scientific">Actinomadura macrotermitis</name>
    <dbReference type="NCBI Taxonomy" id="2585200"/>
    <lineage>
        <taxon>Bacteria</taxon>
        <taxon>Bacillati</taxon>
        <taxon>Actinomycetota</taxon>
        <taxon>Actinomycetes</taxon>
        <taxon>Streptosporangiales</taxon>
        <taxon>Thermomonosporaceae</taxon>
        <taxon>Actinomadura</taxon>
    </lineage>
</organism>
<feature type="domain" description="Carrier" evidence="1">
    <location>
        <begin position="7"/>
        <end position="83"/>
    </location>
</feature>
<dbReference type="Pfam" id="PF00550">
    <property type="entry name" value="PP-binding"/>
    <property type="match status" value="1"/>
</dbReference>
<sequence>MSTESAEHIRSETYAVIQAMAREDPGEMRGDLSLVEQLGFDSLRLIELAIAAEQHFGLPPVDLENAVTVATVEDVVQLVAGLREVNR</sequence>
<accession>A0A7K0BV13</accession>